<name>A0A919EB12_9ACTN</name>
<dbReference type="GO" id="GO:0016747">
    <property type="term" value="F:acyltransferase activity, transferring groups other than amino-acyl groups"/>
    <property type="evidence" value="ECO:0007669"/>
    <property type="project" value="InterPro"/>
</dbReference>
<dbReference type="Pfam" id="PF13302">
    <property type="entry name" value="Acetyltransf_3"/>
    <property type="match status" value="1"/>
</dbReference>
<dbReference type="PROSITE" id="PS51186">
    <property type="entry name" value="GNAT"/>
    <property type="match status" value="1"/>
</dbReference>
<reference evidence="2" key="2">
    <citation type="submission" date="2020-09" db="EMBL/GenBank/DDBJ databases">
        <authorList>
            <person name="Sun Q."/>
            <person name="Ohkuma M."/>
        </authorList>
    </citation>
    <scope>NUCLEOTIDE SEQUENCE</scope>
    <source>
        <strain evidence="2">JCM 4059</strain>
    </source>
</reference>
<protein>
    <recommendedName>
        <fullName evidence="1">N-acetyltransferase domain-containing protein</fullName>
    </recommendedName>
</protein>
<proteinExistence type="predicted"/>
<dbReference type="PANTHER" id="PTHR43415:SF3">
    <property type="entry name" value="GNAT-FAMILY ACETYLTRANSFERASE"/>
    <property type="match status" value="1"/>
</dbReference>
<sequence>MSSPHLLLTGDRLALGLARDEMLTEYHRWENDPHAVLGRGSRFPQTWEARADAWDRQLEDPDHVSFEVVKAKDKQPVGLSTLRVEARERRAEFHVVLAPAHRGKRLAEEATRLTLDWAFHLAGLRAVWLRVLEPNRAAITAFEKAGFRPTGRFRRSGSWLGQQVDEVLMDALPEDFPGPPAMCVALGS</sequence>
<evidence type="ECO:0000313" key="2">
    <source>
        <dbReference type="EMBL" id="GHF38968.1"/>
    </source>
</evidence>
<dbReference type="InterPro" id="IPR016181">
    <property type="entry name" value="Acyl_CoA_acyltransferase"/>
</dbReference>
<dbReference type="AlphaFoldDB" id="A0A919EB12"/>
<dbReference type="RefSeq" id="WP_190129157.1">
    <property type="nucleotide sequence ID" value="NZ_BNBD01000003.1"/>
</dbReference>
<comment type="caution">
    <text evidence="2">The sequence shown here is derived from an EMBL/GenBank/DDBJ whole genome shotgun (WGS) entry which is preliminary data.</text>
</comment>
<reference evidence="2" key="1">
    <citation type="journal article" date="2014" name="Int. J. Syst. Evol. Microbiol.">
        <title>Complete genome sequence of Corynebacterium casei LMG S-19264T (=DSM 44701T), isolated from a smear-ripened cheese.</title>
        <authorList>
            <consortium name="US DOE Joint Genome Institute (JGI-PGF)"/>
            <person name="Walter F."/>
            <person name="Albersmeier A."/>
            <person name="Kalinowski J."/>
            <person name="Ruckert C."/>
        </authorList>
    </citation>
    <scope>NUCLEOTIDE SEQUENCE</scope>
    <source>
        <strain evidence="2">JCM 4059</strain>
    </source>
</reference>
<dbReference type="InterPro" id="IPR000182">
    <property type="entry name" value="GNAT_dom"/>
</dbReference>
<evidence type="ECO:0000259" key="1">
    <source>
        <dbReference type="PROSITE" id="PS51186"/>
    </source>
</evidence>
<evidence type="ECO:0000313" key="3">
    <source>
        <dbReference type="Proteomes" id="UP000638313"/>
    </source>
</evidence>
<dbReference type="Proteomes" id="UP000638313">
    <property type="component" value="Unassembled WGS sequence"/>
</dbReference>
<organism evidence="2 3">
    <name type="scientific">Streptomyces mashuensis</name>
    <dbReference type="NCBI Taxonomy" id="33904"/>
    <lineage>
        <taxon>Bacteria</taxon>
        <taxon>Bacillati</taxon>
        <taxon>Actinomycetota</taxon>
        <taxon>Actinomycetes</taxon>
        <taxon>Kitasatosporales</taxon>
        <taxon>Streptomycetaceae</taxon>
        <taxon>Streptomyces</taxon>
    </lineage>
</organism>
<dbReference type="PANTHER" id="PTHR43415">
    <property type="entry name" value="SPERMIDINE N(1)-ACETYLTRANSFERASE"/>
    <property type="match status" value="1"/>
</dbReference>
<dbReference type="Gene3D" id="3.40.630.30">
    <property type="match status" value="1"/>
</dbReference>
<feature type="domain" description="N-acetyltransferase" evidence="1">
    <location>
        <begin position="13"/>
        <end position="174"/>
    </location>
</feature>
<dbReference type="SUPFAM" id="SSF55729">
    <property type="entry name" value="Acyl-CoA N-acyltransferases (Nat)"/>
    <property type="match status" value="1"/>
</dbReference>
<keyword evidence="3" id="KW-1185">Reference proteome</keyword>
<accession>A0A919EB12</accession>
<gene>
    <name evidence="2" type="ORF">GCM10010218_20290</name>
</gene>
<dbReference type="EMBL" id="BNBD01000003">
    <property type="protein sequence ID" value="GHF38968.1"/>
    <property type="molecule type" value="Genomic_DNA"/>
</dbReference>